<dbReference type="Proteomes" id="UP001163223">
    <property type="component" value="Chromosome"/>
</dbReference>
<accession>A0ACD4NKS8</accession>
<evidence type="ECO:0000313" key="1">
    <source>
        <dbReference type="EMBL" id="WAJ27450.1"/>
    </source>
</evidence>
<proteinExistence type="predicted"/>
<sequence>MHSLSRISLSNWYLIDAKDIDISGEAALIGPTGAGKSSIQDAIQTVITGVNQNRLNLNASASGRSSRSVLEYCLGMTGDPSEGGRPLRSACETVIALTFRDEETGEPVTVGVALSARSGDSREEVLSRFIIPGCAYSVDRARRRVGTATIIAPWAEIASGLRKAFPRMEEYKTSAERFTADMLALMRGGSGPAPNAKHFLRAFSNALAFKPIFDPTLFVRDFVLEPDPLDVERVRRSIATWRELEGVIADVEAKLKKVGRIHERFAGWGRARLDADGYRWRSAAADARRAAHEWRAAKKTLDGHAAELQLEKGVLASRREWIRAWDEEIRSKQALVAAAGGESQLRQIKAEATLAGRDLQEAEAAWTRLRRALADLARLAPLVEAPRSGEARAVDAARQALALMPDGMALHDAVRGRGETLAALIAEARLAGDWSASLDERADTAAIEARRLAEDLFRLKEAPTRTGGGAPLSREALKLLSALKSAGIPATPLCDVVEVADPSWQYAAEALLGRGREAIIVEPARLNQAFDLMWSDRNAYAGCTLVKTSATRSTALTPPAGSIVEALKTSDPHARAFLSVRIGAFRKAETDAELDRLERGVMRNGKTSSGMGLSVQRDLKDLLFGRGGASVPADNSANDRAVARLEAEVAAAREKAKILREAARLLPRILDALAAEPGPLDIEHQVTNARLRQAALERDRHAVEENDAASLRAELAHIRAERDAHAQELAEEVEPKIERLAALVSHARTRLGVATATLKTALGLRRKAWALIESDAMRDLRSLGFKGPEGEPAAILAEFRASVREREAAGGDVRSWFAMLRNEAHAAADRAETEARREQVASLRELADYAAQWNVTVPVIEADSFVAGARWVAEELARLDGNELRGYRDTCARAAEEMRRMMREDLLARLSEKLGKVADRLDALNRLLERHRFTGQTYAFTHAVDGRFSGMRDLALKAAQGELTDAVFESSMDEVEAMIEGAEAAADLADYRRYFTFEIVMTDAKGGRTTLSSRAVKGSGGEAQVPFYVAIAASLASAYYPGHLGGGKPKGMGLALFDEAFNKLDVPNTQALLRFFREMGLQLLIAGPEDKRATFTEVLDTIVLVNKSLDGKSVFIDTEHPGEAAKAALAELNPDHRGVEGFRAAAE</sequence>
<reference evidence="1" key="1">
    <citation type="submission" date="2022-11" db="EMBL/GenBank/DDBJ databases">
        <title>beta-Carotene-producing bacterium, Jeongeuplla avenae sp. nov., alleviates the salt stress of Arabidopsis seedlings.</title>
        <authorList>
            <person name="Jiang L."/>
            <person name="Lee J."/>
        </authorList>
    </citation>
    <scope>NUCLEOTIDE SEQUENCE</scope>
    <source>
        <strain evidence="1">DY_R2A_6</strain>
    </source>
</reference>
<protein>
    <submittedName>
        <fullName evidence="1">ATPase</fullName>
    </submittedName>
</protein>
<keyword evidence="2" id="KW-1185">Reference proteome</keyword>
<evidence type="ECO:0000313" key="2">
    <source>
        <dbReference type="Proteomes" id="UP001163223"/>
    </source>
</evidence>
<name>A0ACD4NKS8_9HYPH</name>
<gene>
    <name evidence="1" type="ORF">OXU80_21785</name>
</gene>
<dbReference type="EMBL" id="CP113520">
    <property type="protein sequence ID" value="WAJ27450.1"/>
    <property type="molecule type" value="Genomic_DNA"/>
</dbReference>
<organism evidence="1 2">
    <name type="scientific">Antarcticirhabdus aurantiaca</name>
    <dbReference type="NCBI Taxonomy" id="2606717"/>
    <lineage>
        <taxon>Bacteria</taxon>
        <taxon>Pseudomonadati</taxon>
        <taxon>Pseudomonadota</taxon>
        <taxon>Alphaproteobacteria</taxon>
        <taxon>Hyphomicrobiales</taxon>
        <taxon>Aurantimonadaceae</taxon>
        <taxon>Antarcticirhabdus</taxon>
    </lineage>
</organism>